<comment type="caution">
    <text evidence="2">The sequence shown here is derived from an EMBL/GenBank/DDBJ whole genome shotgun (WGS) entry which is preliminary data.</text>
</comment>
<reference evidence="2" key="2">
    <citation type="journal article" date="2021" name="PeerJ">
        <title>Extensive microbial diversity within the chicken gut microbiome revealed by metagenomics and culture.</title>
        <authorList>
            <person name="Gilroy R."/>
            <person name="Ravi A."/>
            <person name="Getino M."/>
            <person name="Pursley I."/>
            <person name="Horton D.L."/>
            <person name="Alikhan N.F."/>
            <person name="Baker D."/>
            <person name="Gharbi K."/>
            <person name="Hall N."/>
            <person name="Watson M."/>
            <person name="Adriaenssens E.M."/>
            <person name="Foster-Nyarko E."/>
            <person name="Jarju S."/>
            <person name="Secka A."/>
            <person name="Antonio M."/>
            <person name="Oren A."/>
            <person name="Chaudhuri R.R."/>
            <person name="La Ragione R."/>
            <person name="Hildebrand F."/>
            <person name="Pallen M.J."/>
        </authorList>
    </citation>
    <scope>NUCLEOTIDE SEQUENCE</scope>
    <source>
        <strain evidence="2">35461</strain>
    </source>
</reference>
<dbReference type="PANTHER" id="PTHR12558">
    <property type="entry name" value="CELL DIVISION CYCLE 16,23,27"/>
    <property type="match status" value="1"/>
</dbReference>
<dbReference type="Proteomes" id="UP000886845">
    <property type="component" value="Unassembled WGS sequence"/>
</dbReference>
<proteinExistence type="predicted"/>
<protein>
    <submittedName>
        <fullName evidence="2">Tetratricopeptide repeat protein</fullName>
    </submittedName>
</protein>
<evidence type="ECO:0000313" key="2">
    <source>
        <dbReference type="EMBL" id="HIV08927.1"/>
    </source>
</evidence>
<dbReference type="EMBL" id="DVOR01000072">
    <property type="protein sequence ID" value="HIV08927.1"/>
    <property type="molecule type" value="Genomic_DNA"/>
</dbReference>
<evidence type="ECO:0000313" key="3">
    <source>
        <dbReference type="Proteomes" id="UP000886845"/>
    </source>
</evidence>
<accession>A0A9D1NLQ9</accession>
<feature type="signal peptide" evidence="1">
    <location>
        <begin position="1"/>
        <end position="20"/>
    </location>
</feature>
<name>A0A9D1NLQ9_9BACT</name>
<dbReference type="PROSITE" id="PS51257">
    <property type="entry name" value="PROKAR_LIPOPROTEIN"/>
    <property type="match status" value="1"/>
</dbReference>
<evidence type="ECO:0000256" key="1">
    <source>
        <dbReference type="SAM" id="SignalP"/>
    </source>
</evidence>
<feature type="chain" id="PRO_5039436041" evidence="1">
    <location>
        <begin position="21"/>
        <end position="383"/>
    </location>
</feature>
<keyword evidence="1" id="KW-0732">Signal</keyword>
<gene>
    <name evidence="2" type="ORF">IAC79_02285</name>
</gene>
<dbReference type="PANTHER" id="PTHR12558:SF13">
    <property type="entry name" value="CELL DIVISION CYCLE PROTEIN 27 HOMOLOG"/>
    <property type="match status" value="1"/>
</dbReference>
<sequence>MRRFASLIALAAAAVAVGCAPETPERLSVDAEEAYAAGEYSKAIAAYERMLEVSGESAMTYANLAQCALGARDLEYARRCADKALALEASGATADRARELQGMAAEARQDLPAATRAYQGLLNAEDARLRTRARSRLARLYARQKRADSALALLLASYGEAPQDAMTLYNLGTLCVNEPLRLRQPALDFFRLAERTLPAGSPERAKSKTWITRLESNLNRLRQVPPSPGNTRKGAEYLRKARENMERKRWRSAEDYARQATQADPANFDAALALGRICTQNNHQSDGLKAYEAALVLRPDSPEARQEAARLAYAMKRYDDAAAFLRPLLIAQPKNLAAADLMMRILYAQQRGADARVWGEYCLSLMPKPTEAYKKFVDSLPRG</sequence>
<dbReference type="InterPro" id="IPR011990">
    <property type="entry name" value="TPR-like_helical_dom_sf"/>
</dbReference>
<dbReference type="AlphaFoldDB" id="A0A9D1NLQ9"/>
<dbReference type="Pfam" id="PF14559">
    <property type="entry name" value="TPR_19"/>
    <property type="match status" value="1"/>
</dbReference>
<organism evidence="2 3">
    <name type="scientific">Candidatus Spyradenecus faecavium</name>
    <dbReference type="NCBI Taxonomy" id="2840947"/>
    <lineage>
        <taxon>Bacteria</taxon>
        <taxon>Pseudomonadati</taxon>
        <taxon>Lentisphaerota</taxon>
        <taxon>Lentisphaeria</taxon>
        <taxon>Lentisphaerales</taxon>
        <taxon>Lentisphaeraceae</taxon>
        <taxon>Lentisphaeraceae incertae sedis</taxon>
        <taxon>Candidatus Spyradenecus</taxon>
    </lineage>
</organism>
<dbReference type="SMART" id="SM00028">
    <property type="entry name" value="TPR"/>
    <property type="match status" value="6"/>
</dbReference>
<reference evidence="2" key="1">
    <citation type="submission" date="2020-10" db="EMBL/GenBank/DDBJ databases">
        <authorList>
            <person name="Gilroy R."/>
        </authorList>
    </citation>
    <scope>NUCLEOTIDE SEQUENCE</scope>
    <source>
        <strain evidence="2">35461</strain>
    </source>
</reference>
<dbReference type="SUPFAM" id="SSF48452">
    <property type="entry name" value="TPR-like"/>
    <property type="match status" value="1"/>
</dbReference>
<dbReference type="InterPro" id="IPR019734">
    <property type="entry name" value="TPR_rpt"/>
</dbReference>
<dbReference type="Gene3D" id="1.25.40.10">
    <property type="entry name" value="Tetratricopeptide repeat domain"/>
    <property type="match status" value="2"/>
</dbReference>